<feature type="region of interest" description="Disordered" evidence="1">
    <location>
        <begin position="45"/>
        <end position="75"/>
    </location>
</feature>
<dbReference type="RefSeq" id="WP_063095937.1">
    <property type="nucleotide sequence ID" value="NZ_LPXL01000041.1"/>
</dbReference>
<comment type="caution">
    <text evidence="2">The sequence shown here is derived from an EMBL/GenBank/DDBJ whole genome shotgun (WGS) entry which is preliminary data.</text>
</comment>
<name>A0ABR5XXT4_9PROT</name>
<gene>
    <name evidence="2" type="ORF">AUP40_21315</name>
</gene>
<organism evidence="2 3">
    <name type="scientific">Thalassospira xiamenensis</name>
    <dbReference type="NCBI Taxonomy" id="220697"/>
    <lineage>
        <taxon>Bacteria</taxon>
        <taxon>Pseudomonadati</taxon>
        <taxon>Pseudomonadota</taxon>
        <taxon>Alphaproteobacteria</taxon>
        <taxon>Rhodospirillales</taxon>
        <taxon>Thalassospiraceae</taxon>
        <taxon>Thalassospira</taxon>
    </lineage>
</organism>
<feature type="compositionally biased region" description="Basic and acidic residues" evidence="1">
    <location>
        <begin position="57"/>
        <end position="75"/>
    </location>
</feature>
<dbReference type="EMBL" id="LPXL01000041">
    <property type="protein sequence ID" value="KZD00863.1"/>
    <property type="molecule type" value="Genomic_DNA"/>
</dbReference>
<protein>
    <submittedName>
        <fullName evidence="2">Uncharacterized protein</fullName>
    </submittedName>
</protein>
<proteinExistence type="predicted"/>
<reference evidence="2 3" key="1">
    <citation type="submission" date="2015-12" db="EMBL/GenBank/DDBJ databases">
        <title>Genome sequence of Thalassospira xiamenensis MCCC 1A03005.</title>
        <authorList>
            <person name="Lu L."/>
            <person name="Lai Q."/>
            <person name="Shao Z."/>
            <person name="Qian P."/>
        </authorList>
    </citation>
    <scope>NUCLEOTIDE SEQUENCE [LARGE SCALE GENOMIC DNA]</scope>
    <source>
        <strain evidence="2 3">MCCC 1A03005</strain>
    </source>
</reference>
<dbReference type="Proteomes" id="UP000076167">
    <property type="component" value="Unassembled WGS sequence"/>
</dbReference>
<feature type="compositionally biased region" description="Polar residues" evidence="1">
    <location>
        <begin position="45"/>
        <end position="56"/>
    </location>
</feature>
<evidence type="ECO:0000313" key="2">
    <source>
        <dbReference type="EMBL" id="KZD00863.1"/>
    </source>
</evidence>
<accession>A0ABR5XXT4</accession>
<evidence type="ECO:0000313" key="3">
    <source>
        <dbReference type="Proteomes" id="UP000076167"/>
    </source>
</evidence>
<evidence type="ECO:0000256" key="1">
    <source>
        <dbReference type="SAM" id="MobiDB-lite"/>
    </source>
</evidence>
<keyword evidence="3" id="KW-1185">Reference proteome</keyword>
<sequence>MLVAQRKLAIAEEFYNNGRLDVPGALSSQIREQANKEALLIMAQSTRGQDVSTSDRPVQRKDKAANKRTGQKIDM</sequence>